<evidence type="ECO:0008006" key="5">
    <source>
        <dbReference type="Google" id="ProtNLM"/>
    </source>
</evidence>
<dbReference type="RefSeq" id="WP_346247422.1">
    <property type="nucleotide sequence ID" value="NZ_JBDIZK010000008.1"/>
</dbReference>
<feature type="chain" id="PRO_5045334560" description="Secreted protein" evidence="2">
    <location>
        <begin position="24"/>
        <end position="321"/>
    </location>
</feature>
<accession>A0ABV0B9Z3</accession>
<evidence type="ECO:0000313" key="4">
    <source>
        <dbReference type="Proteomes" id="UP001427805"/>
    </source>
</evidence>
<dbReference type="Proteomes" id="UP001427805">
    <property type="component" value="Unassembled WGS sequence"/>
</dbReference>
<sequence length="321" mass="35431">MKKILALSTVIGLGAMAVPSAMAQTYQTYGTHNPAEVSPCQVENCVYKREPGEPADPVWPAFWQSDWTMYRVYGPDAGKYPPPYRGKPPQGATYQTSRGRTFYDSTWRGKSGEGAMEERYDEYCLPIFPLDNHYSCKFISLGNTAYFVAGEGRPDWMPKLCLFSGMNHPPRRDFVSHLPYSKEDSARIGPGGQGYSFWVNAVNGYVMQVGASPDLTEQGGILFGYGFQTNAKGEVMPQSFYFSGYPFAPANAPYVSQNYVNFASTQPSQDVWSEVAGIDPTTLPACQLFQPPQEATPGLKAGAAPVKRAPTWGDIGRWKPQ</sequence>
<evidence type="ECO:0000256" key="1">
    <source>
        <dbReference type="SAM" id="MobiDB-lite"/>
    </source>
</evidence>
<keyword evidence="2" id="KW-0732">Signal</keyword>
<gene>
    <name evidence="3" type="ORF">TPR58_14590</name>
</gene>
<evidence type="ECO:0000256" key="2">
    <source>
        <dbReference type="SAM" id="SignalP"/>
    </source>
</evidence>
<feature type="region of interest" description="Disordered" evidence="1">
    <location>
        <begin position="296"/>
        <end position="321"/>
    </location>
</feature>
<reference evidence="3 4" key="1">
    <citation type="submission" date="2024-05" db="EMBL/GenBank/DDBJ databases">
        <title>Sphingomonas sp. HF-S3 16S ribosomal RNA gene Genome sequencing and assembly.</title>
        <authorList>
            <person name="Lee H."/>
        </authorList>
    </citation>
    <scope>NUCLEOTIDE SEQUENCE [LARGE SCALE GENOMIC DNA]</scope>
    <source>
        <strain evidence="3 4">HF-S3</strain>
    </source>
</reference>
<proteinExistence type="predicted"/>
<feature type="signal peptide" evidence="2">
    <location>
        <begin position="1"/>
        <end position="23"/>
    </location>
</feature>
<comment type="caution">
    <text evidence="3">The sequence shown here is derived from an EMBL/GenBank/DDBJ whole genome shotgun (WGS) entry which is preliminary data.</text>
</comment>
<dbReference type="EMBL" id="JBDIZK010000008">
    <property type="protein sequence ID" value="MEN3748400.1"/>
    <property type="molecule type" value="Genomic_DNA"/>
</dbReference>
<protein>
    <recommendedName>
        <fullName evidence="5">Secreted protein</fullName>
    </recommendedName>
</protein>
<keyword evidence="4" id="KW-1185">Reference proteome</keyword>
<organism evidence="3 4">
    <name type="scientific">Sphingomonas rustica</name>
    <dbReference type="NCBI Taxonomy" id="3103142"/>
    <lineage>
        <taxon>Bacteria</taxon>
        <taxon>Pseudomonadati</taxon>
        <taxon>Pseudomonadota</taxon>
        <taxon>Alphaproteobacteria</taxon>
        <taxon>Sphingomonadales</taxon>
        <taxon>Sphingomonadaceae</taxon>
        <taxon>Sphingomonas</taxon>
    </lineage>
</organism>
<name>A0ABV0B9Z3_9SPHN</name>
<evidence type="ECO:0000313" key="3">
    <source>
        <dbReference type="EMBL" id="MEN3748400.1"/>
    </source>
</evidence>